<evidence type="ECO:0000313" key="2">
    <source>
        <dbReference type="Proteomes" id="UP000829447"/>
    </source>
</evidence>
<dbReference type="Proteomes" id="UP000829447">
    <property type="component" value="Linkage Group LG7"/>
</dbReference>
<gene>
    <name evidence="1" type="ORF">PGIGA_G00231690</name>
</gene>
<sequence>MLCCTCGPFMLSLQCCFLSIQHAVVLVALVSVAPRFMQERFPVWMTSLTVGGEKRSRARRAKQPGRLARLISARHTGLSGQRATTGLRLKGTSAQPDDDEKEDDDGSLVHPHRHQ</sequence>
<accession>A0ACC5WLQ9</accession>
<comment type="caution">
    <text evidence="1">The sequence shown here is derived from an EMBL/GenBank/DDBJ whole genome shotgun (WGS) entry which is preliminary data.</text>
</comment>
<keyword evidence="2" id="KW-1185">Reference proteome</keyword>
<reference evidence="1 2" key="1">
    <citation type="journal article" date="2022" name="bioRxiv">
        <title>An ancient truncated duplication of the anti-Mullerian hormone receptor type 2 gene is a potential conserved master sex determinant in the Pangasiidae catfish family.</title>
        <authorList>
            <person name="Wen M."/>
            <person name="Pan Q."/>
            <person name="Jouanno E."/>
            <person name="Montfort J."/>
            <person name="Zahm M."/>
            <person name="Cabau C."/>
            <person name="Klopp C."/>
            <person name="Iampietro C."/>
            <person name="Roques C."/>
            <person name="Bouchez O."/>
            <person name="Castinel A."/>
            <person name="Donnadieu C."/>
            <person name="Parrinello H."/>
            <person name="Poncet C."/>
            <person name="Belmonte E."/>
            <person name="Gautier V."/>
            <person name="Avarre J.-C."/>
            <person name="Dugue R."/>
            <person name="Gustiano R."/>
            <person name="Ha T.T.T."/>
            <person name="Campet M."/>
            <person name="Sriphairoj K."/>
            <person name="Ribolli J."/>
            <person name="de Almeida F.L."/>
            <person name="Desvignes T."/>
            <person name="Postlethwait J.H."/>
            <person name="Bucao C.F."/>
            <person name="Robinson-Rechavi M."/>
            <person name="Bobe J."/>
            <person name="Herpin A."/>
            <person name="Guiguen Y."/>
        </authorList>
    </citation>
    <scope>NUCLEOTIDE SEQUENCE [LARGE SCALE GENOMIC DNA]</scope>
    <source>
        <strain evidence="1">YG-Dec2019</strain>
    </source>
</reference>
<evidence type="ECO:0000313" key="1">
    <source>
        <dbReference type="EMBL" id="MCI4379729.1"/>
    </source>
</evidence>
<proteinExistence type="predicted"/>
<dbReference type="EMBL" id="CM040460">
    <property type="protein sequence ID" value="MCI4379729.1"/>
    <property type="molecule type" value="Genomic_DNA"/>
</dbReference>
<name>A0ACC5WLQ9_PANGG</name>
<protein>
    <submittedName>
        <fullName evidence="1">Uncharacterized protein</fullName>
    </submittedName>
</protein>
<organism evidence="1 2">
    <name type="scientific">Pangasianodon gigas</name>
    <name type="common">Mekong giant catfish</name>
    <name type="synonym">Pangasius gigas</name>
    <dbReference type="NCBI Taxonomy" id="30993"/>
    <lineage>
        <taxon>Eukaryota</taxon>
        <taxon>Metazoa</taxon>
        <taxon>Chordata</taxon>
        <taxon>Craniata</taxon>
        <taxon>Vertebrata</taxon>
        <taxon>Euteleostomi</taxon>
        <taxon>Actinopterygii</taxon>
        <taxon>Neopterygii</taxon>
        <taxon>Teleostei</taxon>
        <taxon>Ostariophysi</taxon>
        <taxon>Siluriformes</taxon>
        <taxon>Pangasiidae</taxon>
        <taxon>Pangasianodon</taxon>
    </lineage>
</organism>